<dbReference type="GO" id="GO:0006107">
    <property type="term" value="P:oxaloacetate metabolic process"/>
    <property type="evidence" value="ECO:0007669"/>
    <property type="project" value="TreeGrafter"/>
</dbReference>
<feature type="binding site" evidence="4">
    <location>
        <position position="189"/>
    </location>
    <ligand>
        <name>Mg(2+)</name>
        <dbReference type="ChEBI" id="CHEBI:18420"/>
    </ligand>
</feature>
<evidence type="ECO:0000313" key="6">
    <source>
        <dbReference type="Proteomes" id="UP000011124"/>
    </source>
</evidence>
<evidence type="ECO:0000313" key="5">
    <source>
        <dbReference type="EMBL" id="AEB99080.1"/>
    </source>
</evidence>
<dbReference type="PANTHER" id="PTHR32308">
    <property type="entry name" value="LYASE BETA SUBUNIT, PUTATIVE (AFU_ORTHOLOGUE AFUA_4G13030)-RELATED"/>
    <property type="match status" value="1"/>
</dbReference>
<proteinExistence type="predicted"/>
<dbReference type="InterPro" id="IPR011206">
    <property type="entry name" value="Citrate_lyase_beta/mcl1/mcl2"/>
</dbReference>
<keyword evidence="6" id="KW-1185">Reference proteome</keyword>
<name>F4EXE4_SELS3</name>
<dbReference type="PIRSF" id="PIRSF015582">
    <property type="entry name" value="Cit_lyase_B"/>
    <property type="match status" value="1"/>
</dbReference>
<dbReference type="SUPFAM" id="SSF51621">
    <property type="entry name" value="Phosphoenolpyruvate/pyruvate domain"/>
    <property type="match status" value="1"/>
</dbReference>
<accession>F4EXE4</accession>
<dbReference type="GO" id="GO:0016829">
    <property type="term" value="F:lyase activity"/>
    <property type="evidence" value="ECO:0007669"/>
    <property type="project" value="UniProtKB-KW"/>
</dbReference>
<protein>
    <submittedName>
        <fullName evidence="5">Citrate lyase beta subunit-like protein</fullName>
    </submittedName>
</protein>
<comment type="cofactor">
    <cofactor evidence="1">
        <name>Mg(2+)</name>
        <dbReference type="ChEBI" id="CHEBI:18420"/>
    </cofactor>
</comment>
<dbReference type="InterPro" id="IPR015813">
    <property type="entry name" value="Pyrv/PenolPyrv_kinase-like_dom"/>
</dbReference>
<dbReference type="Proteomes" id="UP000011124">
    <property type="component" value="Chromosome"/>
</dbReference>
<dbReference type="PANTHER" id="PTHR32308:SF10">
    <property type="entry name" value="CITRATE LYASE SUBUNIT BETA"/>
    <property type="match status" value="1"/>
</dbReference>
<evidence type="ECO:0000256" key="4">
    <source>
        <dbReference type="PIRSR" id="PIRSR015582-2"/>
    </source>
</evidence>
<keyword evidence="2 4" id="KW-0479">Metal-binding</keyword>
<keyword evidence="3 4" id="KW-0460">Magnesium</keyword>
<sequence>MDVCSCDLSRREDREILQYKVGGLLYMPAYQENIVEKIRRQKNEHLTAICFCLEDAIGDMAVADAERVLRTNLAALKEVCKEEGRETPLLFVRVRTADHMEHFLDFVGAAGDILTGYVLPKVNLGNVEAYMELMRSVNDGAAKKRYLMPVLESPSIADIKSRAAVLGELKAIFDAHREYVLNIRVGGNDFSNLYGVRRSIAHTIYEVGVVRDILIDILNIFARDYIVSGPVWNYFGDDPAGAWAAGLKRELELDRLSGFIGKTVIHPAQLPFVFESLKAERADYEDAKMICGWQDEKAGVKKSWDGTRMNEVKTHAKWAKRVLTLAEIYGVKDDGAAAAAESKR</sequence>
<dbReference type="HOGENOM" id="CLU_062194_0_0_9"/>
<reference evidence="5 6" key="1">
    <citation type="submission" date="2011-04" db="EMBL/GenBank/DDBJ databases">
        <title>The complete genome of Selenomonas sputigena DSM 20758.</title>
        <authorList>
            <consortium name="US DOE Joint Genome Institute (JGI-PGF)"/>
            <person name="Lucas S."/>
            <person name="Copeland A."/>
            <person name="Lapidus A."/>
            <person name="Bruce D."/>
            <person name="Goodwin L."/>
            <person name="Pitluck S."/>
            <person name="Peters L."/>
            <person name="Kyrpides N."/>
            <person name="Mavromatis K."/>
            <person name="Ivanova N."/>
            <person name="Ovchinnikova G."/>
            <person name="Teshima H."/>
            <person name="Detter J.C."/>
            <person name="Tapia R."/>
            <person name="Han C."/>
            <person name="Land M."/>
            <person name="Hauser L."/>
            <person name="Markowitz V."/>
            <person name="Cheng J.-F."/>
            <person name="Hugenholtz P."/>
            <person name="Woyke T."/>
            <person name="Wu D."/>
            <person name="Gronow S."/>
            <person name="Wellnitz S."/>
            <person name="Schneider S."/>
            <person name="Klenk H.-P."/>
            <person name="Eisen J.A."/>
        </authorList>
    </citation>
    <scope>NUCLEOTIDE SEQUENCE [LARGE SCALE GENOMIC DNA]</scope>
    <source>
        <strain evidence="6">ATCC 35185 / DSM 20758 / VPI D19B-28</strain>
    </source>
</reference>
<gene>
    <name evidence="5" type="ordered locus">Selsp_0101</name>
</gene>
<dbReference type="GO" id="GO:0000287">
    <property type="term" value="F:magnesium ion binding"/>
    <property type="evidence" value="ECO:0007669"/>
    <property type="project" value="TreeGrafter"/>
</dbReference>
<dbReference type="InterPro" id="IPR039480">
    <property type="entry name" value="C-C_Bond_Lyase-like"/>
</dbReference>
<organism evidence="5 6">
    <name type="scientific">Selenomonas sputigena (strain ATCC 35185 / DSM 20758 / CCUG 44933 / VPI D19B-28)</name>
    <dbReference type="NCBI Taxonomy" id="546271"/>
    <lineage>
        <taxon>Bacteria</taxon>
        <taxon>Bacillati</taxon>
        <taxon>Bacillota</taxon>
        <taxon>Negativicutes</taxon>
        <taxon>Selenomonadales</taxon>
        <taxon>Selenomonadaceae</taxon>
        <taxon>Selenomonas</taxon>
    </lineage>
</organism>
<dbReference type="EMBL" id="CP002637">
    <property type="protein sequence ID" value="AEB99080.1"/>
    <property type="molecule type" value="Genomic_DNA"/>
</dbReference>
<dbReference type="KEGG" id="ssg:Selsp_0101"/>
<evidence type="ECO:0000256" key="2">
    <source>
        <dbReference type="ARBA" id="ARBA00022723"/>
    </source>
</evidence>
<keyword evidence="5" id="KW-0456">Lyase</keyword>
<dbReference type="InterPro" id="IPR040442">
    <property type="entry name" value="Pyrv_kinase-like_dom_sf"/>
</dbReference>
<dbReference type="Pfam" id="PF15617">
    <property type="entry name" value="C-C_Bond_Lyase"/>
    <property type="match status" value="1"/>
</dbReference>
<evidence type="ECO:0000256" key="1">
    <source>
        <dbReference type="ARBA" id="ARBA00001946"/>
    </source>
</evidence>
<dbReference type="AlphaFoldDB" id="F4EXE4"/>
<evidence type="ECO:0000256" key="3">
    <source>
        <dbReference type="ARBA" id="ARBA00022842"/>
    </source>
</evidence>
<dbReference type="Gene3D" id="3.20.20.60">
    <property type="entry name" value="Phosphoenolpyruvate-binding domains"/>
    <property type="match status" value="1"/>
</dbReference>